<keyword evidence="1" id="KW-1133">Transmembrane helix</keyword>
<evidence type="ECO:0000256" key="1">
    <source>
        <dbReference type="SAM" id="Phobius"/>
    </source>
</evidence>
<reference evidence="2 3" key="1">
    <citation type="journal article" date="2019" name="Int. J. Syst. Evol. Microbiol.">
        <title>The Global Catalogue of Microorganisms (GCM) 10K type strain sequencing project: providing services to taxonomists for standard genome sequencing and annotation.</title>
        <authorList>
            <consortium name="The Broad Institute Genomics Platform"/>
            <consortium name="The Broad Institute Genome Sequencing Center for Infectious Disease"/>
            <person name="Wu L."/>
            <person name="Ma J."/>
        </authorList>
    </citation>
    <scope>NUCLEOTIDE SEQUENCE [LARGE SCALE GENOMIC DNA]</scope>
    <source>
        <strain evidence="2 3">JCM 15575</strain>
    </source>
</reference>
<dbReference type="RefSeq" id="WP_344050608.1">
    <property type="nucleotide sequence ID" value="NZ_BAAAPK010000001.1"/>
</dbReference>
<sequence length="216" mass="22898">MTERSNAPIDPLDGLLDDARPATTLVTGAIEDELARMSVVARTDQRPARARWRFTRVAAIGVAAVVLAGGAGAAAASTWGLVPWWQQESPDSFSVTLPSGVNCEFQVIGNLQGPTTAISEETAVYLRSVDIAAIVDVDAEIQKQRTAPPSVARVNGKDVQVGYGTEGSPSADVEYYLAVPAAVTTAVAEQLQRQGLDVDPGDFSWRSEAICPGMQW</sequence>
<proteinExistence type="predicted"/>
<feature type="transmembrane region" description="Helical" evidence="1">
    <location>
        <begin position="57"/>
        <end position="85"/>
    </location>
</feature>
<dbReference type="EMBL" id="BAAAPK010000001">
    <property type="protein sequence ID" value="GAA1661566.1"/>
    <property type="molecule type" value="Genomic_DNA"/>
</dbReference>
<dbReference type="Proteomes" id="UP001500596">
    <property type="component" value="Unassembled WGS sequence"/>
</dbReference>
<evidence type="ECO:0000313" key="2">
    <source>
        <dbReference type="EMBL" id="GAA1661566.1"/>
    </source>
</evidence>
<keyword evidence="1" id="KW-0472">Membrane</keyword>
<protein>
    <submittedName>
        <fullName evidence="2">Uncharacterized protein</fullName>
    </submittedName>
</protein>
<organism evidence="2 3">
    <name type="scientific">Microbacterium lacus</name>
    <dbReference type="NCBI Taxonomy" id="415217"/>
    <lineage>
        <taxon>Bacteria</taxon>
        <taxon>Bacillati</taxon>
        <taxon>Actinomycetota</taxon>
        <taxon>Actinomycetes</taxon>
        <taxon>Micrococcales</taxon>
        <taxon>Microbacteriaceae</taxon>
        <taxon>Microbacterium</taxon>
    </lineage>
</organism>
<accession>A0ABN2FXI3</accession>
<keyword evidence="1" id="KW-0812">Transmembrane</keyword>
<name>A0ABN2FXI3_9MICO</name>
<evidence type="ECO:0000313" key="3">
    <source>
        <dbReference type="Proteomes" id="UP001500596"/>
    </source>
</evidence>
<gene>
    <name evidence="2" type="ORF">GCM10009807_01540</name>
</gene>
<comment type="caution">
    <text evidence="2">The sequence shown here is derived from an EMBL/GenBank/DDBJ whole genome shotgun (WGS) entry which is preliminary data.</text>
</comment>
<keyword evidence="3" id="KW-1185">Reference proteome</keyword>